<evidence type="ECO:0000313" key="3">
    <source>
        <dbReference type="Proteomes" id="UP000032336"/>
    </source>
</evidence>
<evidence type="ECO:0000313" key="2">
    <source>
        <dbReference type="EMBL" id="KJE77840.1"/>
    </source>
</evidence>
<proteinExistence type="predicted"/>
<protein>
    <submittedName>
        <fullName evidence="2">Uncharacterized protein</fullName>
    </submittedName>
</protein>
<keyword evidence="1" id="KW-0812">Transmembrane</keyword>
<comment type="caution">
    <text evidence="2">The sequence shown here is derived from an EMBL/GenBank/DDBJ whole genome shotgun (WGS) entry which is preliminary data.</text>
</comment>
<keyword evidence="3" id="KW-1185">Reference proteome</keyword>
<dbReference type="STRING" id="1121877.FEAC_02120"/>
<feature type="transmembrane region" description="Helical" evidence="1">
    <location>
        <begin position="25"/>
        <end position="43"/>
    </location>
</feature>
<dbReference type="EMBL" id="JXUW01000002">
    <property type="protein sequence ID" value="KJE77840.1"/>
    <property type="molecule type" value="Genomic_DNA"/>
</dbReference>
<keyword evidence="1" id="KW-1133">Transmembrane helix</keyword>
<accession>A0A0D8FX95</accession>
<sequence length="45" mass="4701">MATQACASFAQVSCAFVRCVVSVSFTIIASMGMADVSCLSWLLPP</sequence>
<dbReference type="AlphaFoldDB" id="A0A0D8FX95"/>
<keyword evidence="1" id="KW-0472">Membrane</keyword>
<evidence type="ECO:0000256" key="1">
    <source>
        <dbReference type="SAM" id="Phobius"/>
    </source>
</evidence>
<organism evidence="2 3">
    <name type="scientific">Ferrimicrobium acidiphilum DSM 19497</name>
    <dbReference type="NCBI Taxonomy" id="1121877"/>
    <lineage>
        <taxon>Bacteria</taxon>
        <taxon>Bacillati</taxon>
        <taxon>Actinomycetota</taxon>
        <taxon>Acidimicrobiia</taxon>
        <taxon>Acidimicrobiales</taxon>
        <taxon>Acidimicrobiaceae</taxon>
        <taxon>Ferrimicrobium</taxon>
    </lineage>
</organism>
<name>A0A0D8FX95_9ACTN</name>
<gene>
    <name evidence="2" type="ORF">FEAC_02120</name>
</gene>
<dbReference type="Proteomes" id="UP000032336">
    <property type="component" value="Unassembled WGS sequence"/>
</dbReference>
<reference evidence="2 3" key="1">
    <citation type="submission" date="2015-01" db="EMBL/GenBank/DDBJ databases">
        <title>Draft genome of the acidophilic iron oxidizer Ferrimicrobium acidiphilum strain T23.</title>
        <authorList>
            <person name="Poehlein A."/>
            <person name="Eisen S."/>
            <person name="Schloemann M."/>
            <person name="Johnson B.D."/>
            <person name="Daniel R."/>
            <person name="Muehling M."/>
        </authorList>
    </citation>
    <scope>NUCLEOTIDE SEQUENCE [LARGE SCALE GENOMIC DNA]</scope>
    <source>
        <strain evidence="2 3">T23</strain>
    </source>
</reference>